<accession>A0A8H4QRZ9</accession>
<evidence type="ECO:0000313" key="1">
    <source>
        <dbReference type="EMBL" id="KAF4616141.1"/>
    </source>
</evidence>
<dbReference type="AlphaFoldDB" id="A0A8H4QRZ9"/>
<keyword evidence="2" id="KW-1185">Reference proteome</keyword>
<sequence>MRFMPGPRATEKHVWVHRQKPALPDFASISVRNSYIKKTVIFSTNQYLKLVQPFDFGRLLGNPIEPFVPPIHSDTK</sequence>
<protein>
    <submittedName>
        <fullName evidence="1">Uncharacterized protein</fullName>
    </submittedName>
</protein>
<proteinExistence type="predicted"/>
<name>A0A8H4QRZ9_9AGAR</name>
<gene>
    <name evidence="1" type="ORF">D9613_011463</name>
</gene>
<organism evidence="1 2">
    <name type="scientific">Agrocybe pediades</name>
    <dbReference type="NCBI Taxonomy" id="84607"/>
    <lineage>
        <taxon>Eukaryota</taxon>
        <taxon>Fungi</taxon>
        <taxon>Dikarya</taxon>
        <taxon>Basidiomycota</taxon>
        <taxon>Agaricomycotina</taxon>
        <taxon>Agaricomycetes</taxon>
        <taxon>Agaricomycetidae</taxon>
        <taxon>Agaricales</taxon>
        <taxon>Agaricineae</taxon>
        <taxon>Strophariaceae</taxon>
        <taxon>Agrocybe</taxon>
    </lineage>
</organism>
<dbReference type="EMBL" id="JAACJL010000032">
    <property type="protein sequence ID" value="KAF4616141.1"/>
    <property type="molecule type" value="Genomic_DNA"/>
</dbReference>
<comment type="caution">
    <text evidence="1">The sequence shown here is derived from an EMBL/GenBank/DDBJ whole genome shotgun (WGS) entry which is preliminary data.</text>
</comment>
<evidence type="ECO:0000313" key="2">
    <source>
        <dbReference type="Proteomes" id="UP000521872"/>
    </source>
</evidence>
<reference evidence="1 2" key="1">
    <citation type="submission" date="2019-12" db="EMBL/GenBank/DDBJ databases">
        <authorList>
            <person name="Floudas D."/>
            <person name="Bentzer J."/>
            <person name="Ahren D."/>
            <person name="Johansson T."/>
            <person name="Persson P."/>
            <person name="Tunlid A."/>
        </authorList>
    </citation>
    <scope>NUCLEOTIDE SEQUENCE [LARGE SCALE GENOMIC DNA]</scope>
    <source>
        <strain evidence="1 2">CBS 102.39</strain>
    </source>
</reference>
<dbReference type="Proteomes" id="UP000521872">
    <property type="component" value="Unassembled WGS sequence"/>
</dbReference>